<name>W4LG24_ENTF1</name>
<sequence>MMMEMEFEWDENKRQSNIRDHGVDFVDAVQIFDGRPVFTYYSPRNSEDRWGTVGLINDKFFLVVWTQRNGRTRIISAYRADDWEIREYRALYSGTD</sequence>
<reference evidence="1 2" key="1">
    <citation type="journal article" date="2014" name="Nature">
        <title>An environmental bacterial taxon with a large and distinct metabolic repertoire.</title>
        <authorList>
            <person name="Wilson M.C."/>
            <person name="Mori T."/>
            <person name="Ruckert C."/>
            <person name="Uria A.R."/>
            <person name="Helf M.J."/>
            <person name="Takada K."/>
            <person name="Gernert C."/>
            <person name="Steffens U.A."/>
            <person name="Heycke N."/>
            <person name="Schmitt S."/>
            <person name="Rinke C."/>
            <person name="Helfrich E.J."/>
            <person name="Brachmann A.O."/>
            <person name="Gurgui C."/>
            <person name="Wakimoto T."/>
            <person name="Kracht M."/>
            <person name="Crusemann M."/>
            <person name="Hentschel U."/>
            <person name="Abe I."/>
            <person name="Matsunaga S."/>
            <person name="Kalinowski J."/>
            <person name="Takeyama H."/>
            <person name="Piel J."/>
        </authorList>
    </citation>
    <scope>NUCLEOTIDE SEQUENCE [LARGE SCALE GENOMIC DNA]</scope>
    <source>
        <strain evidence="2">TSY1</strain>
    </source>
</reference>
<evidence type="ECO:0000313" key="2">
    <source>
        <dbReference type="Proteomes" id="UP000019141"/>
    </source>
</evidence>
<dbReference type="HOGENOM" id="CLU_149290_2_0_7"/>
<evidence type="ECO:0008006" key="3">
    <source>
        <dbReference type="Google" id="ProtNLM"/>
    </source>
</evidence>
<dbReference type="InterPro" id="IPR038573">
    <property type="entry name" value="BrnT_sf"/>
</dbReference>
<dbReference type="Gene3D" id="3.10.450.530">
    <property type="entry name" value="Ribonuclease toxin, BrnT, of type II toxin-antitoxin system"/>
    <property type="match status" value="1"/>
</dbReference>
<organism evidence="1 2">
    <name type="scientific">Entotheonella factor</name>
    <dbReference type="NCBI Taxonomy" id="1429438"/>
    <lineage>
        <taxon>Bacteria</taxon>
        <taxon>Pseudomonadati</taxon>
        <taxon>Nitrospinota/Tectimicrobiota group</taxon>
        <taxon>Candidatus Tectimicrobiota</taxon>
        <taxon>Candidatus Entotheonellia</taxon>
        <taxon>Candidatus Entotheonellales</taxon>
        <taxon>Candidatus Entotheonellaceae</taxon>
        <taxon>Candidatus Entotheonella</taxon>
    </lineage>
</organism>
<protein>
    <recommendedName>
        <fullName evidence="3">BrnT family toxin</fullName>
    </recommendedName>
</protein>
<dbReference type="EMBL" id="AZHW01000739">
    <property type="protein sequence ID" value="ETW96829.1"/>
    <property type="molecule type" value="Genomic_DNA"/>
</dbReference>
<keyword evidence="2" id="KW-1185">Reference proteome</keyword>
<evidence type="ECO:0000313" key="1">
    <source>
        <dbReference type="EMBL" id="ETW96829.1"/>
    </source>
</evidence>
<accession>W4LG24</accession>
<comment type="caution">
    <text evidence="1">The sequence shown here is derived from an EMBL/GenBank/DDBJ whole genome shotgun (WGS) entry which is preliminary data.</text>
</comment>
<dbReference type="Proteomes" id="UP000019141">
    <property type="component" value="Unassembled WGS sequence"/>
</dbReference>
<dbReference type="AlphaFoldDB" id="W4LG24"/>
<dbReference type="Pfam" id="PF04365">
    <property type="entry name" value="BrnT_toxin"/>
    <property type="match status" value="1"/>
</dbReference>
<proteinExistence type="predicted"/>
<gene>
    <name evidence="1" type="ORF">ETSY1_25115</name>
</gene>
<dbReference type="InterPro" id="IPR007460">
    <property type="entry name" value="BrnT_toxin"/>
</dbReference>